<name>A0ABN2PYE7_9MICO</name>
<dbReference type="Pfam" id="PF06722">
    <property type="entry name" value="EryCIII-like_C"/>
    <property type="match status" value="1"/>
</dbReference>
<evidence type="ECO:0000313" key="2">
    <source>
        <dbReference type="EMBL" id="GAA1934538.1"/>
    </source>
</evidence>
<gene>
    <name evidence="2" type="ORF">GCM10009775_28090</name>
</gene>
<dbReference type="PANTHER" id="PTHR48050:SF13">
    <property type="entry name" value="STEROL 3-BETA-GLUCOSYLTRANSFERASE UGT80A2"/>
    <property type="match status" value="1"/>
</dbReference>
<feature type="domain" description="Erythromycin biosynthesis protein CIII-like C-terminal" evidence="1">
    <location>
        <begin position="286"/>
        <end position="409"/>
    </location>
</feature>
<dbReference type="PANTHER" id="PTHR48050">
    <property type="entry name" value="STEROL 3-BETA-GLUCOSYLTRANSFERASE"/>
    <property type="match status" value="1"/>
</dbReference>
<dbReference type="RefSeq" id="WP_248147326.1">
    <property type="nucleotide sequence ID" value="NZ_BAAAOF010000005.1"/>
</dbReference>
<dbReference type="Proteomes" id="UP001501343">
    <property type="component" value="Unassembled WGS sequence"/>
</dbReference>
<proteinExistence type="predicted"/>
<protein>
    <submittedName>
        <fullName evidence="2">Glycosyltransferase</fullName>
    </submittedName>
</protein>
<dbReference type="InterPro" id="IPR050426">
    <property type="entry name" value="Glycosyltransferase_28"/>
</dbReference>
<dbReference type="CDD" id="cd03784">
    <property type="entry name" value="GT1_Gtf-like"/>
    <property type="match status" value="1"/>
</dbReference>
<accession>A0ABN2PYE7</accession>
<keyword evidence="3" id="KW-1185">Reference proteome</keyword>
<dbReference type="SUPFAM" id="SSF53756">
    <property type="entry name" value="UDP-Glycosyltransferase/glycogen phosphorylase"/>
    <property type="match status" value="1"/>
</dbReference>
<evidence type="ECO:0000259" key="1">
    <source>
        <dbReference type="Pfam" id="PF06722"/>
    </source>
</evidence>
<sequence>MSEILIASVPIHGHVSPLLPIARHFVERGDRVTFLTGSRFAAAVEATGAEHIALPAGADFDDRTVSALYPERDGMSAVKAIAFDFEHIFVRPGEHQFTALTALADIRDVDVVICDPLFVGAALMVEQPLADRVPVVVAGLVPLGYPGPGLAPFGMGLPPMSGPIGGIRNAVLAAGTTRIFRPVNAAADEIAQRLLGGPMSGPVLEWLPRAEAVCQLTVPAFEYPRPKAPASLVFTGPIPSPVAAHPLPDWWGDVEAARTVVHVTQGTIANDDPSELILPTIAGLADSGALVVVATGGLPVEALGELPDNVRAAEFLPYDALFAHTDVFVTNGGYGGVQYALSHGVPLVVAPGKEDKVEVAARVAWSGTGVNLRTQRPTPGAIRAAVMRVSTGTGYRAAAQRIGADIAASSGADGFAAAVDGVIAESADPVRVQASSSTSRGLR</sequence>
<organism evidence="2 3">
    <name type="scientific">Microbacterium aoyamense</name>
    <dbReference type="NCBI Taxonomy" id="344166"/>
    <lineage>
        <taxon>Bacteria</taxon>
        <taxon>Bacillati</taxon>
        <taxon>Actinomycetota</taxon>
        <taxon>Actinomycetes</taxon>
        <taxon>Micrococcales</taxon>
        <taxon>Microbacteriaceae</taxon>
        <taxon>Microbacterium</taxon>
    </lineage>
</organism>
<dbReference type="InterPro" id="IPR010610">
    <property type="entry name" value="EryCIII-like_C"/>
</dbReference>
<evidence type="ECO:0000313" key="3">
    <source>
        <dbReference type="Proteomes" id="UP001501343"/>
    </source>
</evidence>
<dbReference type="InterPro" id="IPR002213">
    <property type="entry name" value="UDP_glucos_trans"/>
</dbReference>
<reference evidence="2 3" key="1">
    <citation type="journal article" date="2019" name="Int. J. Syst. Evol. Microbiol.">
        <title>The Global Catalogue of Microorganisms (GCM) 10K type strain sequencing project: providing services to taxonomists for standard genome sequencing and annotation.</title>
        <authorList>
            <consortium name="The Broad Institute Genomics Platform"/>
            <consortium name="The Broad Institute Genome Sequencing Center for Infectious Disease"/>
            <person name="Wu L."/>
            <person name="Ma J."/>
        </authorList>
    </citation>
    <scope>NUCLEOTIDE SEQUENCE [LARGE SCALE GENOMIC DNA]</scope>
    <source>
        <strain evidence="2 3">JCM 14900</strain>
    </source>
</reference>
<comment type="caution">
    <text evidence="2">The sequence shown here is derived from an EMBL/GenBank/DDBJ whole genome shotgun (WGS) entry which is preliminary data.</text>
</comment>
<dbReference type="EMBL" id="BAAAOF010000005">
    <property type="protein sequence ID" value="GAA1934538.1"/>
    <property type="molecule type" value="Genomic_DNA"/>
</dbReference>
<dbReference type="Gene3D" id="3.40.50.2000">
    <property type="entry name" value="Glycogen Phosphorylase B"/>
    <property type="match status" value="2"/>
</dbReference>